<keyword evidence="6" id="KW-1185">Reference proteome</keyword>
<comment type="caution">
    <text evidence="5">The sequence shown here is derived from an EMBL/GenBank/DDBJ whole genome shotgun (WGS) entry which is preliminary data.</text>
</comment>
<accession>A0A317FGH2</accession>
<evidence type="ECO:0000313" key="5">
    <source>
        <dbReference type="EMBL" id="PWS38170.1"/>
    </source>
</evidence>
<organism evidence="5 6">
    <name type="scientific">Falsiroseomonas bella</name>
    <dbReference type="NCBI Taxonomy" id="2184016"/>
    <lineage>
        <taxon>Bacteria</taxon>
        <taxon>Pseudomonadati</taxon>
        <taxon>Pseudomonadota</taxon>
        <taxon>Alphaproteobacteria</taxon>
        <taxon>Acetobacterales</taxon>
        <taxon>Roseomonadaceae</taxon>
        <taxon>Falsiroseomonas</taxon>
    </lineage>
</organism>
<dbReference type="PANTHER" id="PTHR16943:SF8">
    <property type="entry name" value="2-METHYLCITRATE DEHYDRATASE"/>
    <property type="match status" value="1"/>
</dbReference>
<sequence length="493" mass="49550">MVWPVHPVRAAGADPGGAGGRLQGRAGEPGMGGRAAAAPRRCDAAGPCRAGAADGAGTPGLARGGAAVRRSRGLILQDVIGWALPGPPAGSATARKARLLLLDSLGCALAGLRHPRVAAFARAMQAAFPGDVTLAGARLAPGVAAAVLSTATCWDEANEGLAIAHGRPALPVAPLALVARARGASAHDTVAAFALGYEVAARAGEAWRIKPGMHVDGSWHGLGAAACAARLAGLGAGGVARAVRLVACQVPFSLYAPIAAGMDGRNSYPAHAALLGSMAAAAAVAGMDAPEDGFAQARRIALGHDEQAVTTGPGTWLLEHAYLKPFAGVRHAHYAAAAAIALRDRVSATPQRVVLSTYAEALRYAGNRAPRAAIAAQFSLSWAVAAALVQGDLGPAAYTDAALDDPRLRALEVKVELVEDSALTAIGKRGATLTVDGESETVTGVTGDPDRPMTEAEAIAKFARFAGPTLGEAGVARAVAALLHDAPAESLFA</sequence>
<dbReference type="InterPro" id="IPR045336">
    <property type="entry name" value="MmgE_PrpD_N"/>
</dbReference>
<dbReference type="Gene3D" id="1.10.4100.10">
    <property type="entry name" value="2-methylcitrate dehydratase PrpD"/>
    <property type="match status" value="1"/>
</dbReference>
<dbReference type="Pfam" id="PF19305">
    <property type="entry name" value="MmgE_PrpD_C"/>
    <property type="match status" value="1"/>
</dbReference>
<dbReference type="GO" id="GO:0016829">
    <property type="term" value="F:lyase activity"/>
    <property type="evidence" value="ECO:0007669"/>
    <property type="project" value="InterPro"/>
</dbReference>
<dbReference type="Gene3D" id="3.30.1330.120">
    <property type="entry name" value="2-methylcitrate dehydratase PrpD"/>
    <property type="match status" value="1"/>
</dbReference>
<reference evidence="6" key="1">
    <citation type="submission" date="2018-05" db="EMBL/GenBank/DDBJ databases">
        <authorList>
            <person name="Du Z."/>
            <person name="Wang X."/>
        </authorList>
    </citation>
    <scope>NUCLEOTIDE SEQUENCE [LARGE SCALE GENOMIC DNA]</scope>
    <source>
        <strain evidence="6">CQN31</strain>
    </source>
</reference>
<dbReference type="InterPro" id="IPR042183">
    <property type="entry name" value="MmgE/PrpD_sf_1"/>
</dbReference>
<comment type="similarity">
    <text evidence="1">Belongs to the PrpD family.</text>
</comment>
<name>A0A317FGH2_9PROT</name>
<dbReference type="SUPFAM" id="SSF103378">
    <property type="entry name" value="2-methylcitrate dehydratase PrpD"/>
    <property type="match status" value="1"/>
</dbReference>
<feature type="compositionally biased region" description="Gly residues" evidence="2">
    <location>
        <begin position="14"/>
        <end position="33"/>
    </location>
</feature>
<feature type="domain" description="MmgE/PrpD C-terminal" evidence="4">
    <location>
        <begin position="327"/>
        <end position="480"/>
    </location>
</feature>
<protein>
    <submittedName>
        <fullName evidence="5">MmgE/PrpD family protein</fullName>
    </submittedName>
</protein>
<proteinExistence type="inferred from homology"/>
<evidence type="ECO:0000313" key="6">
    <source>
        <dbReference type="Proteomes" id="UP000245765"/>
    </source>
</evidence>
<dbReference type="AlphaFoldDB" id="A0A317FGH2"/>
<dbReference type="InterPro" id="IPR036148">
    <property type="entry name" value="MmgE/PrpD_sf"/>
</dbReference>
<evidence type="ECO:0000256" key="1">
    <source>
        <dbReference type="ARBA" id="ARBA00006174"/>
    </source>
</evidence>
<dbReference type="PANTHER" id="PTHR16943">
    <property type="entry name" value="2-METHYLCITRATE DEHYDRATASE-RELATED"/>
    <property type="match status" value="1"/>
</dbReference>
<dbReference type="InterPro" id="IPR042188">
    <property type="entry name" value="MmgE/PrpD_sf_2"/>
</dbReference>
<dbReference type="Pfam" id="PF03972">
    <property type="entry name" value="MmgE_PrpD_N"/>
    <property type="match status" value="1"/>
</dbReference>
<evidence type="ECO:0000256" key="2">
    <source>
        <dbReference type="SAM" id="MobiDB-lite"/>
    </source>
</evidence>
<evidence type="ECO:0000259" key="3">
    <source>
        <dbReference type="Pfam" id="PF03972"/>
    </source>
</evidence>
<feature type="domain" description="MmgE/PrpD N-terminal" evidence="3">
    <location>
        <begin position="92"/>
        <end position="298"/>
    </location>
</feature>
<dbReference type="EMBL" id="QGNA01000001">
    <property type="protein sequence ID" value="PWS38170.1"/>
    <property type="molecule type" value="Genomic_DNA"/>
</dbReference>
<dbReference type="InterPro" id="IPR005656">
    <property type="entry name" value="MmgE_PrpD"/>
</dbReference>
<evidence type="ECO:0000259" key="4">
    <source>
        <dbReference type="Pfam" id="PF19305"/>
    </source>
</evidence>
<dbReference type="InterPro" id="IPR045337">
    <property type="entry name" value="MmgE_PrpD_C"/>
</dbReference>
<gene>
    <name evidence="5" type="ORF">DFH01_02390</name>
</gene>
<feature type="region of interest" description="Disordered" evidence="2">
    <location>
        <begin position="1"/>
        <end position="38"/>
    </location>
</feature>
<dbReference type="Proteomes" id="UP000245765">
    <property type="component" value="Unassembled WGS sequence"/>
</dbReference>